<dbReference type="GeneID" id="92089275"/>
<dbReference type="RefSeq" id="XP_066718379.1">
    <property type="nucleotide sequence ID" value="XM_066856212.1"/>
</dbReference>
<sequence length="81" mass="8988">MMSIRHPGTIFLRSVRRNDKLQAGWEKVEGIELLSRVRNARSIDCTVPSNIPINAGVPNGVVRLPTYVKPVGALHRKSKGQ</sequence>
<comment type="caution">
    <text evidence="1">The sequence shown here is derived from an EMBL/GenBank/DDBJ whole genome shotgun (WGS) entry which is preliminary data.</text>
</comment>
<dbReference type="EMBL" id="JAQQWL010000005">
    <property type="protein sequence ID" value="KAK8073904.1"/>
    <property type="molecule type" value="Genomic_DNA"/>
</dbReference>
<reference evidence="1 2" key="1">
    <citation type="submission" date="2023-01" db="EMBL/GenBank/DDBJ databases">
        <title>Analysis of 21 Apiospora genomes using comparative genomics revels a genus with tremendous synthesis potential of carbohydrate active enzymes and secondary metabolites.</title>
        <authorList>
            <person name="Sorensen T."/>
        </authorList>
    </citation>
    <scope>NUCLEOTIDE SEQUENCE [LARGE SCALE GENOMIC DNA]</scope>
    <source>
        <strain evidence="1 2">CBS 135458</strain>
    </source>
</reference>
<keyword evidence="2" id="KW-1185">Reference proteome</keyword>
<protein>
    <submittedName>
        <fullName evidence="1">Uncharacterized protein</fullName>
    </submittedName>
</protein>
<proteinExistence type="predicted"/>
<name>A0ABR1VRM3_9PEZI</name>
<evidence type="ECO:0000313" key="1">
    <source>
        <dbReference type="EMBL" id="KAK8073904.1"/>
    </source>
</evidence>
<organism evidence="1 2">
    <name type="scientific">Apiospora phragmitis</name>
    <dbReference type="NCBI Taxonomy" id="2905665"/>
    <lineage>
        <taxon>Eukaryota</taxon>
        <taxon>Fungi</taxon>
        <taxon>Dikarya</taxon>
        <taxon>Ascomycota</taxon>
        <taxon>Pezizomycotina</taxon>
        <taxon>Sordariomycetes</taxon>
        <taxon>Xylariomycetidae</taxon>
        <taxon>Amphisphaeriales</taxon>
        <taxon>Apiosporaceae</taxon>
        <taxon>Apiospora</taxon>
    </lineage>
</organism>
<dbReference type="Proteomes" id="UP001480595">
    <property type="component" value="Unassembled WGS sequence"/>
</dbReference>
<accession>A0ABR1VRM3</accession>
<evidence type="ECO:0000313" key="2">
    <source>
        <dbReference type="Proteomes" id="UP001480595"/>
    </source>
</evidence>
<gene>
    <name evidence="1" type="ORF">PG994_004803</name>
</gene>